<dbReference type="AlphaFoldDB" id="A0A9N9BRU3"/>
<evidence type="ECO:0000256" key="1">
    <source>
        <dbReference type="SAM" id="Coils"/>
    </source>
</evidence>
<comment type="caution">
    <text evidence="2">The sequence shown here is derived from an EMBL/GenBank/DDBJ whole genome shotgun (WGS) entry which is preliminary data.</text>
</comment>
<evidence type="ECO:0000313" key="2">
    <source>
        <dbReference type="EMBL" id="CAG8574096.1"/>
    </source>
</evidence>
<reference evidence="2" key="1">
    <citation type="submission" date="2021-06" db="EMBL/GenBank/DDBJ databases">
        <authorList>
            <person name="Kallberg Y."/>
            <person name="Tangrot J."/>
            <person name="Rosling A."/>
        </authorList>
    </citation>
    <scope>NUCLEOTIDE SEQUENCE</scope>
    <source>
        <strain evidence="2">MT106</strain>
    </source>
</reference>
<dbReference type="Proteomes" id="UP000789831">
    <property type="component" value="Unassembled WGS sequence"/>
</dbReference>
<keyword evidence="3" id="KW-1185">Reference proteome</keyword>
<evidence type="ECO:0000313" key="3">
    <source>
        <dbReference type="Proteomes" id="UP000789831"/>
    </source>
</evidence>
<dbReference type="EMBL" id="CAJVPL010001500">
    <property type="protein sequence ID" value="CAG8574096.1"/>
    <property type="molecule type" value="Genomic_DNA"/>
</dbReference>
<gene>
    <name evidence="2" type="ORF">AGERDE_LOCUS7788</name>
</gene>
<proteinExistence type="predicted"/>
<accession>A0A9N9BRU3</accession>
<organism evidence="2 3">
    <name type="scientific">Ambispora gerdemannii</name>
    <dbReference type="NCBI Taxonomy" id="144530"/>
    <lineage>
        <taxon>Eukaryota</taxon>
        <taxon>Fungi</taxon>
        <taxon>Fungi incertae sedis</taxon>
        <taxon>Mucoromycota</taxon>
        <taxon>Glomeromycotina</taxon>
        <taxon>Glomeromycetes</taxon>
        <taxon>Archaeosporales</taxon>
        <taxon>Ambisporaceae</taxon>
        <taxon>Ambispora</taxon>
    </lineage>
</organism>
<keyword evidence="1" id="KW-0175">Coiled coil</keyword>
<dbReference type="InterPro" id="IPR038765">
    <property type="entry name" value="Papain-like_cys_pep_sf"/>
</dbReference>
<sequence length="558" mass="63796">MEKSNFLTVKQSAQQTNSSDCGVFVLANTEKLVGLAREYRADPNDFFTLTDHERAVITKKITKIRQKLYSESKRSPELTKFLKADTGQVPYGPQLSYLQQSLNPEFRQMIILISDNNLTKLGITNAAEAAELAEGIKLTAEDQAYINDCLGVETVKKFKENFLLLIDTLKSPLKQQKVVFGKFDAIDLSSPSAEPMKIPPSPTLDEVSETPDLLTTIAKKLTTYNISEAEFDAFFFNRYFERQKGKSEKITEKILEDDNLFTREALTKINEFRNNPTTSEAEKNGMKAFERGIWKLEFFYMAQEVVEKKDLNDLSDDEIFAYCHHLDLPPEIGRQIAENEEREDDGSSEAEILGPDEVVMTDREKAKEILAELEKMEEEKLEQESEEAVNKFLELASLIKFADGRPENPLATVKEKDLTPYLNADQLTKLNELREKINGELHQISAVNDFDSASETLFCQLVQTTEQAEKFLNPHELLKDYQTDEEIVKEQQAITTIEQELKRISWLLEGLAASFKSTDNFDANTVKLLEEIDKGKRELEFLAYEEREMITAPLYDEE</sequence>
<protein>
    <submittedName>
        <fullName evidence="2">2325_t:CDS:1</fullName>
    </submittedName>
</protein>
<name>A0A9N9BRU3_9GLOM</name>
<dbReference type="SUPFAM" id="SSF54001">
    <property type="entry name" value="Cysteine proteinases"/>
    <property type="match status" value="1"/>
</dbReference>
<dbReference type="Gene3D" id="1.10.418.20">
    <property type="match status" value="1"/>
</dbReference>
<feature type="coiled-coil region" evidence="1">
    <location>
        <begin position="359"/>
        <end position="391"/>
    </location>
</feature>